<dbReference type="RefSeq" id="WP_341374380.1">
    <property type="nucleotide sequence ID" value="NZ_JBBUTF010000009.1"/>
</dbReference>
<dbReference type="Proteomes" id="UP001368500">
    <property type="component" value="Unassembled WGS sequence"/>
</dbReference>
<dbReference type="InterPro" id="IPR043143">
    <property type="entry name" value="Mal/L-sulf/L-lact_DH-like_NADP"/>
</dbReference>
<keyword evidence="2" id="KW-0560">Oxidoreductase</keyword>
<reference evidence="3 4" key="1">
    <citation type="submission" date="2024-04" db="EMBL/GenBank/DDBJ databases">
        <title>Novel species of the genus Ideonella isolated from streams.</title>
        <authorList>
            <person name="Lu H."/>
        </authorList>
    </citation>
    <scope>NUCLEOTIDE SEQUENCE [LARGE SCALE GENOMIC DNA]</scope>
    <source>
        <strain evidence="3 4">BYS139W</strain>
    </source>
</reference>
<dbReference type="EMBL" id="JBBUTF010000009">
    <property type="protein sequence ID" value="MEK8026594.1"/>
    <property type="molecule type" value="Genomic_DNA"/>
</dbReference>
<evidence type="ECO:0000256" key="2">
    <source>
        <dbReference type="ARBA" id="ARBA00023002"/>
    </source>
</evidence>
<dbReference type="InterPro" id="IPR043144">
    <property type="entry name" value="Mal/L-sulf/L-lact_DH-like_ah"/>
</dbReference>
<dbReference type="InterPro" id="IPR036111">
    <property type="entry name" value="Mal/L-sulfo/L-lacto_DH-like_sf"/>
</dbReference>
<evidence type="ECO:0000313" key="3">
    <source>
        <dbReference type="EMBL" id="MEK8026594.1"/>
    </source>
</evidence>
<name>A0ABU9BBW6_9BURK</name>
<evidence type="ECO:0000256" key="1">
    <source>
        <dbReference type="ARBA" id="ARBA00006056"/>
    </source>
</evidence>
<dbReference type="Gene3D" id="3.30.1370.60">
    <property type="entry name" value="Hypothetical oxidoreductase yiak, domain 2"/>
    <property type="match status" value="1"/>
</dbReference>
<dbReference type="PANTHER" id="PTHR11091:SF0">
    <property type="entry name" value="MALATE DEHYDROGENASE"/>
    <property type="match status" value="1"/>
</dbReference>
<keyword evidence="4" id="KW-1185">Reference proteome</keyword>
<dbReference type="SUPFAM" id="SSF89733">
    <property type="entry name" value="L-sulfolactate dehydrogenase-like"/>
    <property type="match status" value="1"/>
</dbReference>
<sequence length="355" mass="37701">MTDTTSVPRLSPATLEAFACGLFERAGMDADKAASVARLLVQTDTLGRRTHGLAMAPLYLADMARGGLQGRGQIEVVSDRGVTAVWDGHYLPGLWLMEQAIACGVERALQHGVACLAIRRSHHIGSLATLVRLATEQGCIAWISNSEPAARRVAPYGGREALFTPNPMAFGWPADDHPVLIDLCASITTTSMTRQLHARGEQFEHPWLLDGAGRPTRDPAVLEHAEPRGSLQLVGGQDHGHKGYGLALMIEALSQGLSGHGRADAPSRWGGNVWLQVMDPEAFAGAEAFATQTGHLAAACRANAPVDPARPVRLPGDAAEQHRQQALADGLQCSPQAWAALGDWAQRLGVALPTG</sequence>
<accession>A0ABU9BBW6</accession>
<dbReference type="Gene3D" id="1.10.1530.10">
    <property type="match status" value="1"/>
</dbReference>
<organism evidence="3 4">
    <name type="scientific">Pseudaquabacterium rugosum</name>
    <dbReference type="NCBI Taxonomy" id="2984194"/>
    <lineage>
        <taxon>Bacteria</taxon>
        <taxon>Pseudomonadati</taxon>
        <taxon>Pseudomonadota</taxon>
        <taxon>Betaproteobacteria</taxon>
        <taxon>Burkholderiales</taxon>
        <taxon>Sphaerotilaceae</taxon>
        <taxon>Pseudaquabacterium</taxon>
    </lineage>
</organism>
<dbReference type="InterPro" id="IPR003767">
    <property type="entry name" value="Malate/L-lactate_DH-like"/>
</dbReference>
<protein>
    <submittedName>
        <fullName evidence="3">Ldh family oxidoreductase</fullName>
    </submittedName>
</protein>
<dbReference type="PANTHER" id="PTHR11091">
    <property type="entry name" value="OXIDOREDUCTASE-RELATED"/>
    <property type="match status" value="1"/>
</dbReference>
<comment type="caution">
    <text evidence="3">The sequence shown here is derived from an EMBL/GenBank/DDBJ whole genome shotgun (WGS) entry which is preliminary data.</text>
</comment>
<comment type="similarity">
    <text evidence="1">Belongs to the LDH2/MDH2 oxidoreductase family.</text>
</comment>
<dbReference type="Pfam" id="PF02615">
    <property type="entry name" value="Ldh_2"/>
    <property type="match status" value="1"/>
</dbReference>
<gene>
    <name evidence="3" type="ORF">AACH11_11540</name>
</gene>
<proteinExistence type="inferred from homology"/>
<evidence type="ECO:0000313" key="4">
    <source>
        <dbReference type="Proteomes" id="UP001368500"/>
    </source>
</evidence>